<proteinExistence type="predicted"/>
<dbReference type="RefSeq" id="WP_004070567.1">
    <property type="nucleotide sequence ID" value="NZ_CM001488.1"/>
</dbReference>
<reference evidence="1 2" key="1">
    <citation type="submission" date="2011-09" db="EMBL/GenBank/DDBJ databases">
        <authorList>
            <consortium name="US DOE Joint Genome Institute (JGI-PGF)"/>
            <person name="Lucas S."/>
            <person name="Han J."/>
            <person name="Lapidus A."/>
            <person name="Cheng J.-F."/>
            <person name="Goodwin L."/>
            <person name="Pitluck S."/>
            <person name="Peters L."/>
            <person name="Land M.L."/>
            <person name="Hauser L."/>
            <person name="Orellana R."/>
            <person name="Lovley D."/>
            <person name="Woyke T.J."/>
        </authorList>
    </citation>
    <scope>NUCLEOTIDE SEQUENCE [LARGE SCALE GENOMIC DNA]</scope>
    <source>
        <strain evidence="1 2">2ac9</strain>
    </source>
</reference>
<keyword evidence="2" id="KW-1185">Reference proteome</keyword>
<dbReference type="EMBL" id="CM001488">
    <property type="protein sequence ID" value="EIM62196.1"/>
    <property type="molecule type" value="Genomic_DNA"/>
</dbReference>
<dbReference type="Proteomes" id="UP000005778">
    <property type="component" value="Chromosome"/>
</dbReference>
<accession>I5AY83</accession>
<organism evidence="1 2">
    <name type="scientific">Desulfobacter postgatei 2ac9</name>
    <dbReference type="NCBI Taxonomy" id="879212"/>
    <lineage>
        <taxon>Bacteria</taxon>
        <taxon>Pseudomonadati</taxon>
        <taxon>Thermodesulfobacteriota</taxon>
        <taxon>Desulfobacteria</taxon>
        <taxon>Desulfobacterales</taxon>
        <taxon>Desulfobacteraceae</taxon>
        <taxon>Desulfobacter</taxon>
    </lineage>
</organism>
<evidence type="ECO:0000313" key="2">
    <source>
        <dbReference type="Proteomes" id="UP000005778"/>
    </source>
</evidence>
<dbReference type="eggNOG" id="COG1293">
    <property type="taxonomic scope" value="Bacteria"/>
</dbReference>
<evidence type="ECO:0000313" key="1">
    <source>
        <dbReference type="EMBL" id="EIM62196.1"/>
    </source>
</evidence>
<dbReference type="STRING" id="879212.DespoDRAFT_00151"/>
<name>I5AY83_9BACT</name>
<dbReference type="HOGENOM" id="CLU_1649416_0_0_7"/>
<gene>
    <name evidence="1" type="ORF">DespoDRAFT_00151</name>
</gene>
<protein>
    <submittedName>
        <fullName evidence="1">Uncharacterized protein</fullName>
    </submittedName>
</protein>
<dbReference type="AlphaFoldDB" id="I5AY83"/>
<reference evidence="1 2" key="2">
    <citation type="submission" date="2012-02" db="EMBL/GenBank/DDBJ databases">
        <title>Improved High-Quality Draft sequence of Desulfobacter postgatei 2ac9.</title>
        <authorList>
            <consortium name="US DOE Joint Genome Institute"/>
            <person name="Lucas S."/>
            <person name="Han J."/>
            <person name="Lapidus A."/>
            <person name="Cheng J.-F."/>
            <person name="Goodwin L."/>
            <person name="Pitluck S."/>
            <person name="Peters L."/>
            <person name="Ovchinnikova G."/>
            <person name="Held B."/>
            <person name="Detter J.C."/>
            <person name="Han C."/>
            <person name="Tapia R."/>
            <person name="Land M."/>
            <person name="Hauser L."/>
            <person name="Kyrpides N."/>
            <person name="Ivanova N."/>
            <person name="Pagani I."/>
            <person name="Orellana R."/>
            <person name="Lovley D."/>
            <person name="Woyke T."/>
        </authorList>
    </citation>
    <scope>NUCLEOTIDE SEQUENCE [LARGE SCALE GENOMIC DNA]</scope>
    <source>
        <strain evidence="1 2">2ac9</strain>
    </source>
</reference>
<sequence length="160" mass="18336">MRSDVNKINAEQANNIPTLADLAVKYGTISQDQHGYLIQLFTFKNGQAGYEDLLRDEGMATPYQLGLLKLIQEYLIVRKSGEEFGKIAIEKGLATTEDINQALELQRKVFKKSRHKKLIGDILVETRILTIKQKDLILKEQNLFNRYGDDCVPRRQTLLQ</sequence>